<dbReference type="SUPFAM" id="SSF54991">
    <property type="entry name" value="Anticodon-binding domain of PheRS"/>
    <property type="match status" value="1"/>
</dbReference>
<evidence type="ECO:0000256" key="8">
    <source>
        <dbReference type="ARBA" id="ARBA00022917"/>
    </source>
</evidence>
<protein>
    <recommendedName>
        <fullName evidence="2">phenylalanine--tRNA ligase</fullName>
        <ecNumber evidence="2">6.1.1.20</ecNumber>
    </recommendedName>
</protein>
<reference evidence="12" key="1">
    <citation type="journal article" date="2017" name="J. Phycol.">
        <title>Analysis of chloroplast genomes and a supermatrix inform reclassification of the Rhodomelaceae (Rhodophyta).</title>
        <authorList>
            <person name="Diaz-Tapia P."/>
            <person name="Maggs C.A."/>
            <person name="West J.A."/>
            <person name="Verbruggen H."/>
        </authorList>
    </citation>
    <scope>NUCLEOTIDE SEQUENCE</scope>
    <source>
        <strain evidence="12">JH1427</strain>
    </source>
</reference>
<dbReference type="SMART" id="SM00874">
    <property type="entry name" value="B5"/>
    <property type="match status" value="1"/>
</dbReference>
<dbReference type="Pfam" id="PF03484">
    <property type="entry name" value="B5"/>
    <property type="match status" value="1"/>
</dbReference>
<keyword evidence="12" id="KW-0150">Chloroplast</keyword>
<evidence type="ECO:0000256" key="3">
    <source>
        <dbReference type="ARBA" id="ARBA00022598"/>
    </source>
</evidence>
<dbReference type="RefSeq" id="YP_009392148.1">
    <property type="nucleotide sequence ID" value="NC_035261.1"/>
</dbReference>
<evidence type="ECO:0000256" key="4">
    <source>
        <dbReference type="ARBA" id="ARBA00022723"/>
    </source>
</evidence>
<dbReference type="SUPFAM" id="SSF55681">
    <property type="entry name" value="Class II aaRS and biotin synthetases"/>
    <property type="match status" value="1"/>
</dbReference>
<dbReference type="EC" id="6.1.1.20" evidence="2"/>
<evidence type="ECO:0000256" key="1">
    <source>
        <dbReference type="ARBA" id="ARBA00001946"/>
    </source>
</evidence>
<evidence type="ECO:0000256" key="6">
    <source>
        <dbReference type="ARBA" id="ARBA00022840"/>
    </source>
</evidence>
<dbReference type="PROSITE" id="PS51447">
    <property type="entry name" value="FDX_ACB"/>
    <property type="match status" value="1"/>
</dbReference>
<comment type="cofactor">
    <cofactor evidence="1">
        <name>Mg(2+)</name>
        <dbReference type="ChEBI" id="CHEBI:18420"/>
    </cofactor>
</comment>
<dbReference type="Pfam" id="PF17759">
    <property type="entry name" value="tRNA_synthFbeta"/>
    <property type="match status" value="1"/>
</dbReference>
<keyword evidence="7" id="KW-0460">Magnesium</keyword>
<dbReference type="InterPro" id="IPR005147">
    <property type="entry name" value="tRNA_synthase_B5-dom"/>
</dbReference>
<gene>
    <name evidence="12" type="primary">syfB</name>
</gene>
<evidence type="ECO:0000313" key="12">
    <source>
        <dbReference type="EMBL" id="ARW60496.1"/>
    </source>
</evidence>
<name>A0A1Z1M394_9FLOR</name>
<dbReference type="Gene3D" id="3.30.70.380">
    <property type="entry name" value="Ferrodoxin-fold anticodon-binding domain"/>
    <property type="match status" value="1"/>
</dbReference>
<keyword evidence="8" id="KW-0648">Protein biosynthesis</keyword>
<dbReference type="SMART" id="SM00896">
    <property type="entry name" value="FDX-ACB"/>
    <property type="match status" value="1"/>
</dbReference>
<dbReference type="Gene3D" id="3.30.56.10">
    <property type="match status" value="2"/>
</dbReference>
<evidence type="ECO:0000259" key="11">
    <source>
        <dbReference type="PROSITE" id="PS51483"/>
    </source>
</evidence>
<keyword evidence="12" id="KW-0934">Plastid</keyword>
<organism evidence="12">
    <name type="scientific">Periphykon beckeri</name>
    <dbReference type="NCBI Taxonomy" id="2006982"/>
    <lineage>
        <taxon>Eukaryota</taxon>
        <taxon>Rhodophyta</taxon>
        <taxon>Florideophyceae</taxon>
        <taxon>Rhodymeniophycidae</taxon>
        <taxon>Ceramiales</taxon>
        <taxon>Rhodomelaceae</taxon>
        <taxon>Periphykon</taxon>
    </lineage>
</organism>
<dbReference type="GO" id="GO:0003723">
    <property type="term" value="F:RNA binding"/>
    <property type="evidence" value="ECO:0007669"/>
    <property type="project" value="InterPro"/>
</dbReference>
<dbReference type="InterPro" id="IPR036690">
    <property type="entry name" value="Fdx_antiC-bd_sf"/>
</dbReference>
<keyword evidence="6" id="KW-0067">ATP-binding</keyword>
<keyword evidence="4" id="KW-0479">Metal-binding</keyword>
<dbReference type="GO" id="GO:0004826">
    <property type="term" value="F:phenylalanine-tRNA ligase activity"/>
    <property type="evidence" value="ECO:0007669"/>
    <property type="project" value="UniProtKB-EC"/>
</dbReference>
<dbReference type="InterPro" id="IPR005121">
    <property type="entry name" value="Fdx_antiC-bd"/>
</dbReference>
<dbReference type="EMBL" id="MF101413">
    <property type="protein sequence ID" value="ARW60496.1"/>
    <property type="molecule type" value="Genomic_DNA"/>
</dbReference>
<dbReference type="GeneID" id="33353632"/>
<sequence length="659" mass="78046">MKFSWKLINNFTNLSKIKLKDFEKDLALSGLEVDNIKNTDKCKDKIIQLSITTNREEIRSSFSLAREISTIFNIPITIIPIQLKYHDSTEYYSQKLTNTEYTHIAYIRIVKFKIVYRKILPKWLLNNLSINEIKKNDILDSIQEYIKIKWGQTFHVTNTIEIAKNNNIIQGYKEIKLFNTKTIQLINKSSNESYSKSKMLIFTTVTQKANQKLQNNEFFENMFIDSIKLITTIFGCRIEKYSHAHQRIIHKTQTIEIEKKNINQCLGYTKGKKLRFIEVKTIKKILKQLKLQPTYYKKNKIFKITTPTYRKNDLTRGIDIIEEIGRIYKFHYFFNRIKESKIKGNRSKKFIKVKQIRRTLNQLGFHEVINCCITENIKNDSTTAKIYNPIINTQKELRKNITENLINNYRQNIKHSTNQIEIFEIGKVFSNSNQKQHNEKTHLSGLIYNKKYARSDWSNKPSEITLFHFKNIIETFLETINSTAILKKIVNNNENKDTNYPEHLLKKNKKIGIYNKKNKVMIGIIGEINNKIIKNNEIIYIFEANLSKLIETTKLTYHLRYVAKQYSHYPSVTRDISIKVKKYTDIQKIKQLIIKNQNKFLESIDVFNEYININDRAKNEIRYVGLRITYRSHTKTLNSQDIMEIDKNLKSQMKELQAS</sequence>
<dbReference type="InterPro" id="IPR041616">
    <property type="entry name" value="PheRS_beta_core"/>
</dbReference>
<proteinExistence type="predicted"/>
<geneLocation type="chloroplast" evidence="12"/>
<dbReference type="AlphaFoldDB" id="A0A1Z1M394"/>
<dbReference type="PROSITE" id="PS51483">
    <property type="entry name" value="B5"/>
    <property type="match status" value="1"/>
</dbReference>
<accession>A0A1Z1M394</accession>
<keyword evidence="5" id="KW-0547">Nucleotide-binding</keyword>
<feature type="domain" description="B5" evidence="11">
    <location>
        <begin position="250"/>
        <end position="339"/>
    </location>
</feature>
<evidence type="ECO:0000256" key="5">
    <source>
        <dbReference type="ARBA" id="ARBA00022741"/>
    </source>
</evidence>
<dbReference type="InterPro" id="IPR009061">
    <property type="entry name" value="DNA-bd_dom_put_sf"/>
</dbReference>
<feature type="domain" description="FDX-ACB" evidence="10">
    <location>
        <begin position="567"/>
        <end position="659"/>
    </location>
</feature>
<keyword evidence="9" id="KW-0030">Aminoacyl-tRNA synthetase</keyword>
<dbReference type="GO" id="GO:0005524">
    <property type="term" value="F:ATP binding"/>
    <property type="evidence" value="ECO:0007669"/>
    <property type="project" value="UniProtKB-KW"/>
</dbReference>
<evidence type="ECO:0000256" key="7">
    <source>
        <dbReference type="ARBA" id="ARBA00022842"/>
    </source>
</evidence>
<dbReference type="Pfam" id="PF03147">
    <property type="entry name" value="FDX-ACB"/>
    <property type="match status" value="1"/>
</dbReference>
<dbReference type="GO" id="GO:0006432">
    <property type="term" value="P:phenylalanyl-tRNA aminoacylation"/>
    <property type="evidence" value="ECO:0007669"/>
    <property type="project" value="InterPro"/>
</dbReference>
<dbReference type="GO" id="GO:0000287">
    <property type="term" value="F:magnesium ion binding"/>
    <property type="evidence" value="ECO:0007669"/>
    <property type="project" value="InterPro"/>
</dbReference>
<dbReference type="SUPFAM" id="SSF46955">
    <property type="entry name" value="Putative DNA-binding domain"/>
    <property type="match status" value="2"/>
</dbReference>
<evidence type="ECO:0000259" key="10">
    <source>
        <dbReference type="PROSITE" id="PS51447"/>
    </source>
</evidence>
<dbReference type="Gene3D" id="3.30.930.10">
    <property type="entry name" value="Bira Bifunctional Protein, Domain 2"/>
    <property type="match status" value="1"/>
</dbReference>
<keyword evidence="3 12" id="KW-0436">Ligase</keyword>
<evidence type="ECO:0000256" key="9">
    <source>
        <dbReference type="ARBA" id="ARBA00023146"/>
    </source>
</evidence>
<evidence type="ECO:0000256" key="2">
    <source>
        <dbReference type="ARBA" id="ARBA00012814"/>
    </source>
</evidence>
<dbReference type="InterPro" id="IPR045864">
    <property type="entry name" value="aa-tRNA-synth_II/BPL/LPL"/>
</dbReference>